<gene>
    <name evidence="6" type="ORF">ILT43_09450</name>
</gene>
<dbReference type="Gene3D" id="3.90.1590.10">
    <property type="entry name" value="glutathione-dependent formaldehyde- activating enzyme (gfa)"/>
    <property type="match status" value="1"/>
</dbReference>
<proteinExistence type="inferred from homology"/>
<evidence type="ECO:0000259" key="5">
    <source>
        <dbReference type="PROSITE" id="PS51891"/>
    </source>
</evidence>
<evidence type="ECO:0000256" key="3">
    <source>
        <dbReference type="ARBA" id="ARBA00022833"/>
    </source>
</evidence>
<comment type="caution">
    <text evidence="6">The sequence shown here is derived from an EMBL/GenBank/DDBJ whole genome shotgun (WGS) entry which is preliminary data.</text>
</comment>
<keyword evidence="2" id="KW-0479">Metal-binding</keyword>
<evidence type="ECO:0000256" key="4">
    <source>
        <dbReference type="ARBA" id="ARBA00023239"/>
    </source>
</evidence>
<evidence type="ECO:0000313" key="6">
    <source>
        <dbReference type="EMBL" id="MBM6576598.1"/>
    </source>
</evidence>
<evidence type="ECO:0000313" key="7">
    <source>
        <dbReference type="Proteomes" id="UP000763641"/>
    </source>
</evidence>
<organism evidence="6 7">
    <name type="scientific">Sphingomonas longa</name>
    <dbReference type="NCBI Taxonomy" id="2778730"/>
    <lineage>
        <taxon>Bacteria</taxon>
        <taxon>Pseudomonadati</taxon>
        <taxon>Pseudomonadota</taxon>
        <taxon>Alphaproteobacteria</taxon>
        <taxon>Sphingomonadales</taxon>
        <taxon>Sphingomonadaceae</taxon>
        <taxon>Sphingomonas</taxon>
    </lineage>
</organism>
<sequence>MLEVIAGGCRCGAVRYTVDRATLPAAYACHCTDCQTWSGSSFTTQFFMPADALHVTGAATDYAFVNPTGRVSTQRFCPTCHTRLYNSNAARPHLVNIRAGTLDDSARIRVPLHIWVRSKQPWVILPDDAELWQEAASVEALERLSGMDSV</sequence>
<dbReference type="Proteomes" id="UP000763641">
    <property type="component" value="Unassembled WGS sequence"/>
</dbReference>
<feature type="domain" description="CENP-V/GFA" evidence="5">
    <location>
        <begin position="5"/>
        <end position="133"/>
    </location>
</feature>
<accession>A0ABS2D6S9</accession>
<dbReference type="SUPFAM" id="SSF51316">
    <property type="entry name" value="Mss4-like"/>
    <property type="match status" value="1"/>
</dbReference>
<dbReference type="PANTHER" id="PTHR33337:SF40">
    <property type="entry name" value="CENP-V_GFA DOMAIN-CONTAINING PROTEIN-RELATED"/>
    <property type="match status" value="1"/>
</dbReference>
<dbReference type="PANTHER" id="PTHR33337">
    <property type="entry name" value="GFA DOMAIN-CONTAINING PROTEIN"/>
    <property type="match status" value="1"/>
</dbReference>
<keyword evidence="3" id="KW-0862">Zinc</keyword>
<reference evidence="6 7" key="1">
    <citation type="submission" date="2020-12" db="EMBL/GenBank/DDBJ databases">
        <title>Sphingomonas sp.</title>
        <authorList>
            <person name="Kim M.K."/>
        </authorList>
    </citation>
    <scope>NUCLEOTIDE SEQUENCE [LARGE SCALE GENOMIC DNA]</scope>
    <source>
        <strain evidence="6 7">BT552</strain>
    </source>
</reference>
<dbReference type="RefSeq" id="WP_204198703.1">
    <property type="nucleotide sequence ID" value="NZ_JAFEMC010000002.1"/>
</dbReference>
<dbReference type="PROSITE" id="PS51891">
    <property type="entry name" value="CENP_V_GFA"/>
    <property type="match status" value="1"/>
</dbReference>
<keyword evidence="4" id="KW-0456">Lyase</keyword>
<dbReference type="InterPro" id="IPR006913">
    <property type="entry name" value="CENP-V/GFA"/>
</dbReference>
<dbReference type="EMBL" id="JAFEMC010000002">
    <property type="protein sequence ID" value="MBM6576598.1"/>
    <property type="molecule type" value="Genomic_DNA"/>
</dbReference>
<comment type="similarity">
    <text evidence="1">Belongs to the Gfa family.</text>
</comment>
<evidence type="ECO:0000256" key="2">
    <source>
        <dbReference type="ARBA" id="ARBA00022723"/>
    </source>
</evidence>
<protein>
    <submittedName>
        <fullName evidence="6">GFA family protein</fullName>
    </submittedName>
</protein>
<name>A0ABS2D6S9_9SPHN</name>
<keyword evidence="7" id="KW-1185">Reference proteome</keyword>
<dbReference type="Pfam" id="PF04828">
    <property type="entry name" value="GFA"/>
    <property type="match status" value="1"/>
</dbReference>
<dbReference type="InterPro" id="IPR011057">
    <property type="entry name" value="Mss4-like_sf"/>
</dbReference>
<evidence type="ECO:0000256" key="1">
    <source>
        <dbReference type="ARBA" id="ARBA00005495"/>
    </source>
</evidence>